<dbReference type="CDD" id="cd00537">
    <property type="entry name" value="MTHFR"/>
    <property type="match status" value="1"/>
</dbReference>
<evidence type="ECO:0000256" key="5">
    <source>
        <dbReference type="ARBA" id="ARBA00022630"/>
    </source>
</evidence>
<dbReference type="GO" id="GO:0071949">
    <property type="term" value="F:FAD binding"/>
    <property type="evidence" value="ECO:0007669"/>
    <property type="project" value="TreeGrafter"/>
</dbReference>
<comment type="pathway">
    <text evidence="2 12">One-carbon metabolism; tetrahydrofolate interconversion.</text>
</comment>
<reference evidence="13 14" key="1">
    <citation type="submission" date="2016-11" db="EMBL/GenBank/DDBJ databases">
        <authorList>
            <person name="Jaros S."/>
            <person name="Januszkiewicz K."/>
            <person name="Wedrychowicz H."/>
        </authorList>
    </citation>
    <scope>NUCLEOTIDE SEQUENCE [LARGE SCALE GENOMIC DNA]</scope>
    <source>
        <strain evidence="13 14">DSM 6191</strain>
    </source>
</reference>
<dbReference type="PANTHER" id="PTHR45754">
    <property type="entry name" value="METHYLENETETRAHYDROFOLATE REDUCTASE"/>
    <property type="match status" value="1"/>
</dbReference>
<dbReference type="GO" id="GO:0035999">
    <property type="term" value="P:tetrahydrofolate interconversion"/>
    <property type="evidence" value="ECO:0007669"/>
    <property type="project" value="UniProtKB-UniPathway"/>
</dbReference>
<accession>A0A1M5WT33</accession>
<dbReference type="EMBL" id="FQXU01000004">
    <property type="protein sequence ID" value="SHH90648.1"/>
    <property type="molecule type" value="Genomic_DNA"/>
</dbReference>
<gene>
    <name evidence="13" type="ORF">SAMN02745941_01241</name>
</gene>
<name>A0A1M5WT33_9CLOT</name>
<evidence type="ECO:0000256" key="10">
    <source>
        <dbReference type="ARBA" id="ARBA00034478"/>
    </source>
</evidence>
<keyword evidence="8" id="KW-0520">NAD</keyword>
<evidence type="ECO:0000256" key="6">
    <source>
        <dbReference type="ARBA" id="ARBA00022827"/>
    </source>
</evidence>
<comment type="pathway">
    <text evidence="10">Amino-acid biosynthesis; L-methionine biosynthesis via de novo pathway.</text>
</comment>
<dbReference type="PANTHER" id="PTHR45754:SF3">
    <property type="entry name" value="METHYLENETETRAHYDROFOLATE REDUCTASE (NADPH)"/>
    <property type="match status" value="1"/>
</dbReference>
<organism evidence="13 14">
    <name type="scientific">Clostridium intestinale DSM 6191</name>
    <dbReference type="NCBI Taxonomy" id="1121320"/>
    <lineage>
        <taxon>Bacteria</taxon>
        <taxon>Bacillati</taxon>
        <taxon>Bacillota</taxon>
        <taxon>Clostridia</taxon>
        <taxon>Eubacteriales</taxon>
        <taxon>Clostridiaceae</taxon>
        <taxon>Clostridium</taxon>
    </lineage>
</organism>
<evidence type="ECO:0000256" key="9">
    <source>
        <dbReference type="ARBA" id="ARBA00023167"/>
    </source>
</evidence>
<dbReference type="GO" id="GO:0009086">
    <property type="term" value="P:methionine biosynthetic process"/>
    <property type="evidence" value="ECO:0007669"/>
    <property type="project" value="UniProtKB-KW"/>
</dbReference>
<dbReference type="UniPathway" id="UPA00193"/>
<keyword evidence="9" id="KW-0486">Methionine biosynthesis</keyword>
<evidence type="ECO:0000256" key="12">
    <source>
        <dbReference type="RuleBase" id="RU003862"/>
    </source>
</evidence>
<evidence type="ECO:0000313" key="13">
    <source>
        <dbReference type="EMBL" id="SHH90648.1"/>
    </source>
</evidence>
<evidence type="ECO:0000256" key="8">
    <source>
        <dbReference type="ARBA" id="ARBA00023027"/>
    </source>
</evidence>
<proteinExistence type="inferred from homology"/>
<evidence type="ECO:0000256" key="1">
    <source>
        <dbReference type="ARBA" id="ARBA00001974"/>
    </source>
</evidence>
<evidence type="ECO:0000313" key="14">
    <source>
        <dbReference type="Proteomes" id="UP000184241"/>
    </source>
</evidence>
<keyword evidence="6 12" id="KW-0274">FAD</keyword>
<dbReference type="RefSeq" id="WP_073017759.1">
    <property type="nucleotide sequence ID" value="NZ_FQXU01000004.1"/>
</dbReference>
<dbReference type="Gene3D" id="3.20.20.220">
    <property type="match status" value="1"/>
</dbReference>
<dbReference type="InterPro" id="IPR029041">
    <property type="entry name" value="FAD-linked_oxidoreductase-like"/>
</dbReference>
<dbReference type="InterPro" id="IPR003171">
    <property type="entry name" value="Mehydrof_redctse-like"/>
</dbReference>
<comment type="similarity">
    <text evidence="3 12">Belongs to the methylenetetrahydrofolate reductase family.</text>
</comment>
<dbReference type="InterPro" id="IPR004620">
    <property type="entry name" value="MTHF_reductase_bac"/>
</dbReference>
<evidence type="ECO:0000256" key="4">
    <source>
        <dbReference type="ARBA" id="ARBA00022605"/>
    </source>
</evidence>
<comment type="catalytic activity">
    <reaction evidence="11">
        <text>(6S)-5-methyl-5,6,7,8-tetrahydrofolate + NAD(+) = (6R)-5,10-methylene-5,6,7,8-tetrahydrofolate + NADH + H(+)</text>
        <dbReference type="Rhea" id="RHEA:19821"/>
        <dbReference type="ChEBI" id="CHEBI:15378"/>
        <dbReference type="ChEBI" id="CHEBI:15636"/>
        <dbReference type="ChEBI" id="CHEBI:18608"/>
        <dbReference type="ChEBI" id="CHEBI:57540"/>
        <dbReference type="ChEBI" id="CHEBI:57945"/>
        <dbReference type="EC" id="1.5.1.54"/>
    </reaction>
    <physiologicalReaction direction="right-to-left" evidence="11">
        <dbReference type="Rhea" id="RHEA:19823"/>
    </physiologicalReaction>
</comment>
<dbReference type="EC" id="1.5.1.54" evidence="12"/>
<sequence length="295" mass="33054">MFIKDIFKEKKVVFSFEIFPPKTTSSLDTIYKTIEDLKDLKPDFISVTYGAGGSTIDNKTTLLSSLIKNKYGIESAAHLTCIGSSKSDIETILEDLKKNNIENILALRGDIPEDKTSNGEFSYAYELISHIREHGDFGISAACYPEGHLECRDLDLDIVRLKQKVENGAEHLVSQLFFNNNVFYDFLERCSKKSIDVPIEAGIMPVINKKQIERITALCGAELPEKFIKIMNKYEHNPEALRDAGIAYAVEQIVDLLSSGVRGIHLYTMNNPLVARRITESVGSIITSLNKDIIV</sequence>
<dbReference type="SUPFAM" id="SSF51730">
    <property type="entry name" value="FAD-linked oxidoreductase"/>
    <property type="match status" value="1"/>
</dbReference>
<protein>
    <recommendedName>
        <fullName evidence="12">Methylenetetrahydrofolate reductase</fullName>
        <ecNumber evidence="12">1.5.1.54</ecNumber>
    </recommendedName>
</protein>
<evidence type="ECO:0000256" key="2">
    <source>
        <dbReference type="ARBA" id="ARBA00004777"/>
    </source>
</evidence>
<dbReference type="AlphaFoldDB" id="A0A1M5WT33"/>
<keyword evidence="7 12" id="KW-0560">Oxidoreductase</keyword>
<evidence type="ECO:0000256" key="3">
    <source>
        <dbReference type="ARBA" id="ARBA00006743"/>
    </source>
</evidence>
<comment type="cofactor">
    <cofactor evidence="1 12">
        <name>FAD</name>
        <dbReference type="ChEBI" id="CHEBI:57692"/>
    </cofactor>
</comment>
<dbReference type="Pfam" id="PF02219">
    <property type="entry name" value="MTHFR"/>
    <property type="match status" value="1"/>
</dbReference>
<dbReference type="Proteomes" id="UP000184241">
    <property type="component" value="Unassembled WGS sequence"/>
</dbReference>
<keyword evidence="5 12" id="KW-0285">Flavoprotein</keyword>
<evidence type="ECO:0000256" key="11">
    <source>
        <dbReference type="ARBA" id="ARBA00048628"/>
    </source>
</evidence>
<evidence type="ECO:0000256" key="7">
    <source>
        <dbReference type="ARBA" id="ARBA00023002"/>
    </source>
</evidence>
<dbReference type="GO" id="GO:0106312">
    <property type="term" value="F:methylenetetrahydrofolate reductase (NADH) activity"/>
    <property type="evidence" value="ECO:0007669"/>
    <property type="project" value="UniProtKB-EC"/>
</dbReference>
<dbReference type="GO" id="GO:0005829">
    <property type="term" value="C:cytosol"/>
    <property type="evidence" value="ECO:0007669"/>
    <property type="project" value="InterPro"/>
</dbReference>
<dbReference type="NCBIfam" id="TIGR00676">
    <property type="entry name" value="fadh2"/>
    <property type="match status" value="1"/>
</dbReference>
<keyword evidence="4" id="KW-0028">Amino-acid biosynthesis</keyword>